<accession>A0A7J9LWY5</accession>
<evidence type="ECO:0000313" key="6">
    <source>
        <dbReference type="EMBL" id="MBA0862719.1"/>
    </source>
</evidence>
<dbReference type="InterPro" id="IPR053031">
    <property type="entry name" value="Cuticle_assoc_protein"/>
</dbReference>
<feature type="region of interest" description="Disordered" evidence="4">
    <location>
        <begin position="1"/>
        <end position="43"/>
    </location>
</feature>
<organism evidence="6 7">
    <name type="scientific">Gossypium schwendimanii</name>
    <name type="common">Cotton</name>
    <dbReference type="NCBI Taxonomy" id="34291"/>
    <lineage>
        <taxon>Eukaryota</taxon>
        <taxon>Viridiplantae</taxon>
        <taxon>Streptophyta</taxon>
        <taxon>Embryophyta</taxon>
        <taxon>Tracheophyta</taxon>
        <taxon>Spermatophyta</taxon>
        <taxon>Magnoliopsida</taxon>
        <taxon>eudicotyledons</taxon>
        <taxon>Gunneridae</taxon>
        <taxon>Pentapetalae</taxon>
        <taxon>rosids</taxon>
        <taxon>malvids</taxon>
        <taxon>Malvales</taxon>
        <taxon>Malvaceae</taxon>
        <taxon>Malvoideae</taxon>
        <taxon>Gossypium</taxon>
    </lineage>
</organism>
<evidence type="ECO:0000313" key="7">
    <source>
        <dbReference type="Proteomes" id="UP000593576"/>
    </source>
</evidence>
<keyword evidence="1" id="KW-0479">Metal-binding</keyword>
<proteinExistence type="predicted"/>
<dbReference type="GO" id="GO:1990837">
    <property type="term" value="F:sequence-specific double-stranded DNA binding"/>
    <property type="evidence" value="ECO:0007669"/>
    <property type="project" value="TreeGrafter"/>
</dbReference>
<evidence type="ECO:0000256" key="3">
    <source>
        <dbReference type="ARBA" id="ARBA00022833"/>
    </source>
</evidence>
<dbReference type="PANTHER" id="PTHR34396:SF27">
    <property type="entry name" value="OS08G0208700 PROTEIN"/>
    <property type="match status" value="1"/>
</dbReference>
<comment type="caution">
    <text evidence="6">The sequence shown here is derived from an EMBL/GenBank/DDBJ whole genome shotgun (WGS) entry which is preliminary data.</text>
</comment>
<dbReference type="Pfam" id="PF02892">
    <property type="entry name" value="zf-BED"/>
    <property type="match status" value="1"/>
</dbReference>
<keyword evidence="7" id="KW-1185">Reference proteome</keyword>
<dbReference type="AlphaFoldDB" id="A0A7J9LWY5"/>
<evidence type="ECO:0000259" key="5">
    <source>
        <dbReference type="Pfam" id="PF02892"/>
    </source>
</evidence>
<protein>
    <recommendedName>
        <fullName evidence="5">BED-type domain-containing protein</fullName>
    </recommendedName>
</protein>
<dbReference type="OrthoDB" id="995098at2759"/>
<dbReference type="EMBL" id="JABFAF010000008">
    <property type="protein sequence ID" value="MBA0862719.1"/>
    <property type="molecule type" value="Genomic_DNA"/>
</dbReference>
<sequence length="92" mass="9976">MSTEPASIEGSVTPPTLTDSENSVGETSSQTKGTTGKRKAIPPRTEVWSHFTKIINSESASMTKCNYCGNEFCCDGKKNGTRSLNYYIGSWS</sequence>
<keyword evidence="2" id="KW-0863">Zinc-finger</keyword>
<evidence type="ECO:0000256" key="4">
    <source>
        <dbReference type="SAM" id="MobiDB-lite"/>
    </source>
</evidence>
<evidence type="ECO:0000256" key="1">
    <source>
        <dbReference type="ARBA" id="ARBA00022723"/>
    </source>
</evidence>
<name>A0A7J9LWY5_GOSSC</name>
<feature type="domain" description="BED-type" evidence="5">
    <location>
        <begin position="46"/>
        <end position="79"/>
    </location>
</feature>
<reference evidence="6 7" key="1">
    <citation type="journal article" date="2019" name="Genome Biol. Evol.">
        <title>Insights into the evolution of the New World diploid cottons (Gossypium, subgenus Houzingenia) based on genome sequencing.</title>
        <authorList>
            <person name="Grover C.E."/>
            <person name="Arick M.A. 2nd"/>
            <person name="Thrash A."/>
            <person name="Conover J.L."/>
            <person name="Sanders W.S."/>
            <person name="Peterson D.G."/>
            <person name="Frelichowski J.E."/>
            <person name="Scheffler J.A."/>
            <person name="Scheffler B.E."/>
            <person name="Wendel J.F."/>
        </authorList>
    </citation>
    <scope>NUCLEOTIDE SEQUENCE [LARGE SCALE GENOMIC DNA]</scope>
    <source>
        <strain evidence="6">1</strain>
        <tissue evidence="6">Leaf</tissue>
    </source>
</reference>
<dbReference type="GO" id="GO:0006357">
    <property type="term" value="P:regulation of transcription by RNA polymerase II"/>
    <property type="evidence" value="ECO:0007669"/>
    <property type="project" value="TreeGrafter"/>
</dbReference>
<dbReference type="GO" id="GO:0005634">
    <property type="term" value="C:nucleus"/>
    <property type="evidence" value="ECO:0007669"/>
    <property type="project" value="TreeGrafter"/>
</dbReference>
<dbReference type="GO" id="GO:0008270">
    <property type="term" value="F:zinc ion binding"/>
    <property type="evidence" value="ECO:0007669"/>
    <property type="project" value="UniProtKB-KW"/>
</dbReference>
<evidence type="ECO:0000256" key="2">
    <source>
        <dbReference type="ARBA" id="ARBA00022771"/>
    </source>
</evidence>
<dbReference type="InterPro" id="IPR003656">
    <property type="entry name" value="Znf_BED"/>
</dbReference>
<keyword evidence="3" id="KW-0862">Zinc</keyword>
<dbReference type="PANTHER" id="PTHR34396">
    <property type="entry name" value="OS03G0264950 PROTEIN-RELATED"/>
    <property type="match status" value="1"/>
</dbReference>
<dbReference type="Proteomes" id="UP000593576">
    <property type="component" value="Unassembled WGS sequence"/>
</dbReference>
<feature type="compositionally biased region" description="Polar residues" evidence="4">
    <location>
        <begin position="13"/>
        <end position="34"/>
    </location>
</feature>
<gene>
    <name evidence="6" type="ORF">Goshw_012045</name>
</gene>